<evidence type="ECO:0000313" key="2">
    <source>
        <dbReference type="EMBL" id="CAA9550938.1"/>
    </source>
</evidence>
<feature type="region of interest" description="Disordered" evidence="1">
    <location>
        <begin position="23"/>
        <end position="48"/>
    </location>
</feature>
<dbReference type="AlphaFoldDB" id="A0A6J4UM44"/>
<feature type="non-terminal residue" evidence="2">
    <location>
        <position position="48"/>
    </location>
</feature>
<sequence length="48" mass="5146">WHGNGWRTPGALVLRRSLRRVILPGNPPGPRGLVTTRRAGSPGSSHHG</sequence>
<proteinExistence type="predicted"/>
<feature type="non-terminal residue" evidence="2">
    <location>
        <position position="1"/>
    </location>
</feature>
<organism evidence="2">
    <name type="scientific">uncultured Thermomicrobiales bacterium</name>
    <dbReference type="NCBI Taxonomy" id="1645740"/>
    <lineage>
        <taxon>Bacteria</taxon>
        <taxon>Pseudomonadati</taxon>
        <taxon>Thermomicrobiota</taxon>
        <taxon>Thermomicrobia</taxon>
        <taxon>Thermomicrobiales</taxon>
        <taxon>environmental samples</taxon>
    </lineage>
</organism>
<accession>A0A6J4UM44</accession>
<name>A0A6J4UM44_9BACT</name>
<gene>
    <name evidence="2" type="ORF">AVDCRST_MAG33-888</name>
</gene>
<protein>
    <submittedName>
        <fullName evidence="2">Uncharacterized protein</fullName>
    </submittedName>
</protein>
<dbReference type="EMBL" id="CADCWK010000077">
    <property type="protein sequence ID" value="CAA9550938.1"/>
    <property type="molecule type" value="Genomic_DNA"/>
</dbReference>
<reference evidence="2" key="1">
    <citation type="submission" date="2020-02" db="EMBL/GenBank/DDBJ databases">
        <authorList>
            <person name="Meier V. D."/>
        </authorList>
    </citation>
    <scope>NUCLEOTIDE SEQUENCE</scope>
    <source>
        <strain evidence="2">AVDCRST_MAG33</strain>
    </source>
</reference>
<evidence type="ECO:0000256" key="1">
    <source>
        <dbReference type="SAM" id="MobiDB-lite"/>
    </source>
</evidence>